<reference evidence="1 2" key="1">
    <citation type="journal article" date="2022" name="bioRxiv">
        <title>Genomics of Preaxostyla Flagellates Illuminates Evolutionary Transitions and the Path Towards Mitochondrial Loss.</title>
        <authorList>
            <person name="Novak L.V.F."/>
            <person name="Treitli S.C."/>
            <person name="Pyrih J."/>
            <person name="Halakuc P."/>
            <person name="Pipaliya S.V."/>
            <person name="Vacek V."/>
            <person name="Brzon O."/>
            <person name="Soukal P."/>
            <person name="Eme L."/>
            <person name="Dacks J.B."/>
            <person name="Karnkowska A."/>
            <person name="Elias M."/>
            <person name="Hampl V."/>
        </authorList>
    </citation>
    <scope>NUCLEOTIDE SEQUENCE [LARGE SCALE GENOMIC DNA]</scope>
    <source>
        <strain evidence="1">NAU3</strain>
        <tissue evidence="1">Gut</tissue>
    </source>
</reference>
<evidence type="ECO:0000313" key="2">
    <source>
        <dbReference type="Proteomes" id="UP001281761"/>
    </source>
</evidence>
<comment type="caution">
    <text evidence="1">The sequence shown here is derived from an EMBL/GenBank/DDBJ whole genome shotgun (WGS) entry which is preliminary data.</text>
</comment>
<sequence length="211" mass="24922">MFVFRWKWRSTCSDHASFSSLLHHWHILLRILHCKWKRGQSVSYSPRPRIVRVDRQSRSHKTDPSCDKGRNRRDPERVLWFRISELGKLSALLLVSSFCFGVIDAHPWRGINTPALWQTPTSLFDHLDWSCSSKHETDIRRRCSRDTGRVHYGDRSSNSHSSDSNDCHGYQIWQDWSTITHSDSVEPFLCRLSDADVKFFCFHFINRIPLH</sequence>
<accession>A0ABQ9XEH3</accession>
<dbReference type="Proteomes" id="UP001281761">
    <property type="component" value="Unassembled WGS sequence"/>
</dbReference>
<organism evidence="1 2">
    <name type="scientific">Blattamonas nauphoetae</name>
    <dbReference type="NCBI Taxonomy" id="2049346"/>
    <lineage>
        <taxon>Eukaryota</taxon>
        <taxon>Metamonada</taxon>
        <taxon>Preaxostyla</taxon>
        <taxon>Oxymonadida</taxon>
        <taxon>Blattamonas</taxon>
    </lineage>
</organism>
<protein>
    <submittedName>
        <fullName evidence="1">Uncharacterized protein</fullName>
    </submittedName>
</protein>
<dbReference type="EMBL" id="JARBJD010000160">
    <property type="protein sequence ID" value="KAK2949239.1"/>
    <property type="molecule type" value="Genomic_DNA"/>
</dbReference>
<name>A0ABQ9XEH3_9EUKA</name>
<keyword evidence="2" id="KW-1185">Reference proteome</keyword>
<evidence type="ECO:0000313" key="1">
    <source>
        <dbReference type="EMBL" id="KAK2949239.1"/>
    </source>
</evidence>
<gene>
    <name evidence="1" type="ORF">BLNAU_15842</name>
</gene>
<proteinExistence type="predicted"/>